<dbReference type="InterPro" id="IPR001623">
    <property type="entry name" value="DnaJ_domain"/>
</dbReference>
<feature type="compositionally biased region" description="Polar residues" evidence="1">
    <location>
        <begin position="271"/>
        <end position="280"/>
    </location>
</feature>
<dbReference type="InterPro" id="IPR036869">
    <property type="entry name" value="J_dom_sf"/>
</dbReference>
<gene>
    <name evidence="3" type="ORF">DH2020_044445</name>
</gene>
<sequence>MECNRDEAIRAKSIAEGKLEKKDYVGAKKFALKAQTLYPGLDGISQLLTTLDVYVSAQNKISGEVDWYGVLGVNPTADDETIKKQYRKLALMLHPDKNSSIGADGAFKLISEAWSLLSDKVKRFAYNQSRGYRSFVPTQTCAPPAHTGGPSVRTGGPSGHTTGGPPGPSTENQFFNFGTRKTSAPKSQKKSANVPSKPSPAPYTQRTDTFWTICNRCDMQYEYLKKYLNNALRCPNCHQPFMALEIPRPISLSKSHKPNPWPPQNNSSNSRTTPTANNHPGRNVSDAHKSSTGHTRPDSSTYATHQRGPLSGTASVDGKNPSMATKTANSFQQAQDKLKRAYPESNASSGMDGSVKKRKVDDYGSIYETNNNVPQGNGGGFGSAGSSGSRIYGFSGNYRQPDSSRELTPVEMRKLLMERAQKEILKNLNESASESAAKAVDKEKEKTKERNKVRQRNRNGLAEQAEKHRASNSDEENPATVTMKVPDPDFYDFDQDRTENSFADNEVWSAYDNDDGMPRFYALIHKVISQNPFKLKISWLNSKTNTEFSTIDWVGSGFYKTCGEFRVGKHETCKFINAFSQRVNWSKNPRGIVLILPQKGDVWAMYKNWAPDWNERTPDEVIHKYDMVMVVDDYSEENGVSVAPLVKVVGFRTVFCPNLETKGIRRVPREEMFRFSHLVPHHSLTSQEAPNAPNGCLELDPAATPLEFLQMNIEEEKQTS</sequence>
<dbReference type="PANTHER" id="PTHR44137">
    <property type="entry name" value="BNAC03G44070D PROTEIN"/>
    <property type="match status" value="1"/>
</dbReference>
<evidence type="ECO:0000313" key="3">
    <source>
        <dbReference type="EMBL" id="KAK6121832.1"/>
    </source>
</evidence>
<evidence type="ECO:0000256" key="1">
    <source>
        <dbReference type="SAM" id="MobiDB-lite"/>
    </source>
</evidence>
<feature type="compositionally biased region" description="Polar residues" evidence="1">
    <location>
        <begin position="171"/>
        <end position="202"/>
    </location>
</feature>
<dbReference type="Gene3D" id="1.10.287.110">
    <property type="entry name" value="DnaJ domain"/>
    <property type="match status" value="1"/>
</dbReference>
<feature type="region of interest" description="Disordered" evidence="1">
    <location>
        <begin position="253"/>
        <end position="356"/>
    </location>
</feature>
<accession>A0ABR0UH75</accession>
<feature type="domain" description="J" evidence="2">
    <location>
        <begin position="66"/>
        <end position="130"/>
    </location>
</feature>
<dbReference type="InterPro" id="IPR056988">
    <property type="entry name" value="Zn_ribbon_pln"/>
</dbReference>
<evidence type="ECO:0000313" key="4">
    <source>
        <dbReference type="Proteomes" id="UP001318860"/>
    </source>
</evidence>
<dbReference type="SMART" id="SM00271">
    <property type="entry name" value="DnaJ"/>
    <property type="match status" value="1"/>
</dbReference>
<dbReference type="Pfam" id="PF00226">
    <property type="entry name" value="DnaJ"/>
    <property type="match status" value="1"/>
</dbReference>
<dbReference type="InterPro" id="IPR024593">
    <property type="entry name" value="DUF3444"/>
</dbReference>
<name>A0ABR0UH75_REHGL</name>
<evidence type="ECO:0000259" key="2">
    <source>
        <dbReference type="PROSITE" id="PS50076"/>
    </source>
</evidence>
<dbReference type="PRINTS" id="PR00625">
    <property type="entry name" value="JDOMAIN"/>
</dbReference>
<dbReference type="PROSITE" id="PS50076">
    <property type="entry name" value="DNAJ_2"/>
    <property type="match status" value="1"/>
</dbReference>
<comment type="caution">
    <text evidence="3">The sequence shown here is derived from an EMBL/GenBank/DDBJ whole genome shotgun (WGS) entry which is preliminary data.</text>
</comment>
<dbReference type="Pfam" id="PF23551">
    <property type="entry name" value="Zn_ribbon_20"/>
    <property type="match status" value="1"/>
</dbReference>
<organism evidence="3 4">
    <name type="scientific">Rehmannia glutinosa</name>
    <name type="common">Chinese foxglove</name>
    <dbReference type="NCBI Taxonomy" id="99300"/>
    <lineage>
        <taxon>Eukaryota</taxon>
        <taxon>Viridiplantae</taxon>
        <taxon>Streptophyta</taxon>
        <taxon>Embryophyta</taxon>
        <taxon>Tracheophyta</taxon>
        <taxon>Spermatophyta</taxon>
        <taxon>Magnoliopsida</taxon>
        <taxon>eudicotyledons</taxon>
        <taxon>Gunneridae</taxon>
        <taxon>Pentapetalae</taxon>
        <taxon>asterids</taxon>
        <taxon>lamiids</taxon>
        <taxon>Lamiales</taxon>
        <taxon>Orobanchaceae</taxon>
        <taxon>Rehmannieae</taxon>
        <taxon>Rehmannia</taxon>
    </lineage>
</organism>
<dbReference type="SUPFAM" id="SSF46565">
    <property type="entry name" value="Chaperone J-domain"/>
    <property type="match status" value="1"/>
</dbReference>
<dbReference type="EMBL" id="JABTTQ020002837">
    <property type="protein sequence ID" value="KAK6121832.1"/>
    <property type="molecule type" value="Genomic_DNA"/>
</dbReference>
<protein>
    <recommendedName>
        <fullName evidence="2">J domain-containing protein</fullName>
    </recommendedName>
</protein>
<feature type="region of interest" description="Disordered" evidence="1">
    <location>
        <begin position="428"/>
        <end position="487"/>
    </location>
</feature>
<feature type="compositionally biased region" description="Polar residues" evidence="1">
    <location>
        <begin position="322"/>
        <end position="335"/>
    </location>
</feature>
<feature type="region of interest" description="Disordered" evidence="1">
    <location>
        <begin position="137"/>
        <end position="202"/>
    </location>
</feature>
<feature type="compositionally biased region" description="Basic and acidic residues" evidence="1">
    <location>
        <begin position="439"/>
        <end position="452"/>
    </location>
</feature>
<dbReference type="PANTHER" id="PTHR44137:SF32">
    <property type="entry name" value="DNAJ HEAT SHOCK AMINO-TERMINAL DOMAIN PROTEIN"/>
    <property type="match status" value="1"/>
</dbReference>
<reference evidence="3 4" key="1">
    <citation type="journal article" date="2021" name="Comput. Struct. Biotechnol. J.">
        <title>De novo genome assembly of the potent medicinal plant Rehmannia glutinosa using nanopore technology.</title>
        <authorList>
            <person name="Ma L."/>
            <person name="Dong C."/>
            <person name="Song C."/>
            <person name="Wang X."/>
            <person name="Zheng X."/>
            <person name="Niu Y."/>
            <person name="Chen S."/>
            <person name="Feng W."/>
        </authorList>
    </citation>
    <scope>NUCLEOTIDE SEQUENCE [LARGE SCALE GENOMIC DNA]</scope>
    <source>
        <strain evidence="3">DH-2019</strain>
    </source>
</reference>
<dbReference type="Proteomes" id="UP001318860">
    <property type="component" value="Unassembled WGS sequence"/>
</dbReference>
<keyword evidence="4" id="KW-1185">Reference proteome</keyword>
<dbReference type="CDD" id="cd06257">
    <property type="entry name" value="DnaJ"/>
    <property type="match status" value="1"/>
</dbReference>
<dbReference type="Pfam" id="PF11926">
    <property type="entry name" value="DUF3444"/>
    <property type="match status" value="1"/>
</dbReference>
<proteinExistence type="predicted"/>
<feature type="compositionally biased region" description="Polar residues" evidence="1">
    <location>
        <begin position="290"/>
        <end position="304"/>
    </location>
</feature>